<accession>A0A2R6W921</accession>
<dbReference type="EMBL" id="KZ772797">
    <property type="protein sequence ID" value="PTQ30355.1"/>
    <property type="molecule type" value="Genomic_DNA"/>
</dbReference>
<dbReference type="Proteomes" id="UP000244005">
    <property type="component" value="Unassembled WGS sequence"/>
</dbReference>
<proteinExistence type="predicted"/>
<name>A0A2R6W921_MARPO</name>
<keyword evidence="2" id="KW-1185">Reference proteome</keyword>
<organism evidence="1 2">
    <name type="scientific">Marchantia polymorpha</name>
    <name type="common">Common liverwort</name>
    <name type="synonym">Marchantia aquatica</name>
    <dbReference type="NCBI Taxonomy" id="3197"/>
    <lineage>
        <taxon>Eukaryota</taxon>
        <taxon>Viridiplantae</taxon>
        <taxon>Streptophyta</taxon>
        <taxon>Embryophyta</taxon>
        <taxon>Marchantiophyta</taxon>
        <taxon>Marchantiopsida</taxon>
        <taxon>Marchantiidae</taxon>
        <taxon>Marchantiales</taxon>
        <taxon>Marchantiaceae</taxon>
        <taxon>Marchantia</taxon>
    </lineage>
</organism>
<evidence type="ECO:0000313" key="2">
    <source>
        <dbReference type="Proteomes" id="UP000244005"/>
    </source>
</evidence>
<protein>
    <submittedName>
        <fullName evidence="1">Uncharacterized protein</fullName>
    </submittedName>
</protein>
<reference evidence="2" key="1">
    <citation type="journal article" date="2017" name="Cell">
        <title>Insights into land plant evolution garnered from the Marchantia polymorpha genome.</title>
        <authorList>
            <person name="Bowman J.L."/>
            <person name="Kohchi T."/>
            <person name="Yamato K.T."/>
            <person name="Jenkins J."/>
            <person name="Shu S."/>
            <person name="Ishizaki K."/>
            <person name="Yamaoka S."/>
            <person name="Nishihama R."/>
            <person name="Nakamura Y."/>
            <person name="Berger F."/>
            <person name="Adam C."/>
            <person name="Aki S.S."/>
            <person name="Althoff F."/>
            <person name="Araki T."/>
            <person name="Arteaga-Vazquez M.A."/>
            <person name="Balasubrmanian S."/>
            <person name="Barry K."/>
            <person name="Bauer D."/>
            <person name="Boehm C.R."/>
            <person name="Briginshaw L."/>
            <person name="Caballero-Perez J."/>
            <person name="Catarino B."/>
            <person name="Chen F."/>
            <person name="Chiyoda S."/>
            <person name="Chovatia M."/>
            <person name="Davies K.M."/>
            <person name="Delmans M."/>
            <person name="Demura T."/>
            <person name="Dierschke T."/>
            <person name="Dolan L."/>
            <person name="Dorantes-Acosta A.E."/>
            <person name="Eklund D.M."/>
            <person name="Florent S.N."/>
            <person name="Flores-Sandoval E."/>
            <person name="Fujiyama A."/>
            <person name="Fukuzawa H."/>
            <person name="Galik B."/>
            <person name="Grimanelli D."/>
            <person name="Grimwood J."/>
            <person name="Grossniklaus U."/>
            <person name="Hamada T."/>
            <person name="Haseloff J."/>
            <person name="Hetherington A.J."/>
            <person name="Higo A."/>
            <person name="Hirakawa Y."/>
            <person name="Hundley H.N."/>
            <person name="Ikeda Y."/>
            <person name="Inoue K."/>
            <person name="Inoue S.I."/>
            <person name="Ishida S."/>
            <person name="Jia Q."/>
            <person name="Kakita M."/>
            <person name="Kanazawa T."/>
            <person name="Kawai Y."/>
            <person name="Kawashima T."/>
            <person name="Kennedy M."/>
            <person name="Kinose K."/>
            <person name="Kinoshita T."/>
            <person name="Kohara Y."/>
            <person name="Koide E."/>
            <person name="Komatsu K."/>
            <person name="Kopischke S."/>
            <person name="Kubo M."/>
            <person name="Kyozuka J."/>
            <person name="Lagercrantz U."/>
            <person name="Lin S.S."/>
            <person name="Lindquist E."/>
            <person name="Lipzen A.M."/>
            <person name="Lu C.W."/>
            <person name="De Luna E."/>
            <person name="Martienssen R.A."/>
            <person name="Minamino N."/>
            <person name="Mizutani M."/>
            <person name="Mizutani M."/>
            <person name="Mochizuki N."/>
            <person name="Monte I."/>
            <person name="Mosher R."/>
            <person name="Nagasaki H."/>
            <person name="Nakagami H."/>
            <person name="Naramoto S."/>
            <person name="Nishitani K."/>
            <person name="Ohtani M."/>
            <person name="Okamoto T."/>
            <person name="Okumura M."/>
            <person name="Phillips J."/>
            <person name="Pollak B."/>
            <person name="Reinders A."/>
            <person name="Rovekamp M."/>
            <person name="Sano R."/>
            <person name="Sawa S."/>
            <person name="Schmid M.W."/>
            <person name="Shirakawa M."/>
            <person name="Solano R."/>
            <person name="Spunde A."/>
            <person name="Suetsugu N."/>
            <person name="Sugano S."/>
            <person name="Sugiyama A."/>
            <person name="Sun R."/>
            <person name="Suzuki Y."/>
            <person name="Takenaka M."/>
            <person name="Takezawa D."/>
            <person name="Tomogane H."/>
            <person name="Tsuzuki M."/>
            <person name="Ueda T."/>
            <person name="Umeda M."/>
            <person name="Ward J.M."/>
            <person name="Watanabe Y."/>
            <person name="Yazaki K."/>
            <person name="Yokoyama R."/>
            <person name="Yoshitake Y."/>
            <person name="Yotsui I."/>
            <person name="Zachgo S."/>
            <person name="Schmutz J."/>
        </authorList>
    </citation>
    <scope>NUCLEOTIDE SEQUENCE [LARGE SCALE GENOMIC DNA]</scope>
    <source>
        <strain evidence="2">Tak-1</strain>
    </source>
</reference>
<sequence length="67" mass="7705">MVSKSRKLLVGVRPALKNLRRRWFPLRSSESVVSLNMVLSVLEESLHHNFCVRKGEKECSNSLSHLD</sequence>
<dbReference type="Gramene" id="Mp4g06620.1">
    <property type="protein sequence ID" value="Mp4g06620.1.cds1"/>
    <property type="gene ID" value="Mp4g06620"/>
</dbReference>
<gene>
    <name evidence="1" type="ORF">MARPO_0125s0007</name>
</gene>
<dbReference type="AlphaFoldDB" id="A0A2R6W921"/>
<evidence type="ECO:0000313" key="1">
    <source>
        <dbReference type="EMBL" id="PTQ30355.1"/>
    </source>
</evidence>